<dbReference type="GO" id="GO:0015499">
    <property type="term" value="F:formate transmembrane transporter activity"/>
    <property type="evidence" value="ECO:0007669"/>
    <property type="project" value="TreeGrafter"/>
</dbReference>
<feature type="chain" id="PRO_5030975923" description="Formate/nitrite transporter" evidence="12">
    <location>
        <begin position="25"/>
        <end position="432"/>
    </location>
</feature>
<feature type="transmembrane region" description="Helical" evidence="11">
    <location>
        <begin position="146"/>
        <end position="165"/>
    </location>
</feature>
<feature type="transmembrane region" description="Helical" evidence="11">
    <location>
        <begin position="244"/>
        <end position="261"/>
    </location>
</feature>
<keyword evidence="3 11" id="KW-0812">Transmembrane</keyword>
<organism evidence="13">
    <name type="scientific">Entomoneis paludosa</name>
    <dbReference type="NCBI Taxonomy" id="265537"/>
    <lineage>
        <taxon>Eukaryota</taxon>
        <taxon>Sar</taxon>
        <taxon>Stramenopiles</taxon>
        <taxon>Ochrophyta</taxon>
        <taxon>Bacillariophyta</taxon>
        <taxon>Bacillariophyceae</taxon>
        <taxon>Bacillariophycidae</taxon>
        <taxon>Entomoneidaceae</taxon>
        <taxon>Entomoneis</taxon>
    </lineage>
</organism>
<dbReference type="Pfam" id="PF01226">
    <property type="entry name" value="Form_Nir_trans"/>
    <property type="match status" value="1"/>
</dbReference>
<dbReference type="InterPro" id="IPR000292">
    <property type="entry name" value="For/NO2_transpt"/>
</dbReference>
<feature type="transmembrane region" description="Helical" evidence="11">
    <location>
        <begin position="196"/>
        <end position="223"/>
    </location>
</feature>
<evidence type="ECO:0000256" key="11">
    <source>
        <dbReference type="SAM" id="Phobius"/>
    </source>
</evidence>
<comment type="catalytic activity">
    <reaction evidence="9">
        <text>acetate(out) + H(+)(out) = acetate(in) + H(+)(in)</text>
        <dbReference type="Rhea" id="RHEA:71803"/>
        <dbReference type="ChEBI" id="CHEBI:15378"/>
        <dbReference type="ChEBI" id="CHEBI:30089"/>
    </reaction>
</comment>
<dbReference type="AlphaFoldDB" id="A0A7S2V993"/>
<sequence>MVLSQLQQRFLVLAVVSMIGGAQAFSALPSTVPRVVGAPVLAAPSTRLYQHTPGASTTVDDSSLDENKAEHQSYSLDLSKTIYTSSIKSPKDSYIAFAEKGAANAKMAKRKIFHQSVMGGCYVGFGGLLSLSVAGNIPGIGAANPGLVKMAFAALFPVNLLLILTTGGQLFTGNSATVAAARYENLVDNRELLKSWAVSLAGNVVGCSIMAFAAWYAGCLVGGTANLCTKTAVGKLGTTALQNFAKAIMCNWMVSLAVFLAGATNDLVGKLVAVWFPISLFVAIGLEHSVANLFLMPAAMLLNAPLSWADIIFKNVMPVLAGNAVAGALLVAGSYSYQFGALGGKRRIIFAEKLAQYERKSRSRKVMVQVHKMEEYDEEEEAVMKEEGVVMEDPATFAEISPSMTRQSQVAQRSTVLQARGLRRPPFGERVR</sequence>
<dbReference type="EMBL" id="HBHT01003267">
    <property type="protein sequence ID" value="CAD9944161.1"/>
    <property type="molecule type" value="Transcribed_RNA"/>
</dbReference>
<evidence type="ECO:0000256" key="8">
    <source>
        <dbReference type="ARBA" id="ARBA00049016"/>
    </source>
</evidence>
<accession>A0A7S2V993</accession>
<comment type="catalytic activity">
    <reaction evidence="8">
        <text>formate(in) + H(+)(in) = formate(out) + H(+)(out)</text>
        <dbReference type="Rhea" id="RHEA:80887"/>
        <dbReference type="ChEBI" id="CHEBI:15378"/>
        <dbReference type="ChEBI" id="CHEBI:15740"/>
    </reaction>
</comment>
<dbReference type="PANTHER" id="PTHR30520">
    <property type="entry name" value="FORMATE TRANSPORTER-RELATED"/>
    <property type="match status" value="1"/>
</dbReference>
<feature type="transmembrane region" description="Helical" evidence="11">
    <location>
        <begin position="112"/>
        <end position="134"/>
    </location>
</feature>
<evidence type="ECO:0000313" key="13">
    <source>
        <dbReference type="EMBL" id="CAD9944161.1"/>
    </source>
</evidence>
<evidence type="ECO:0000256" key="2">
    <source>
        <dbReference type="ARBA" id="ARBA00011255"/>
    </source>
</evidence>
<dbReference type="PANTHER" id="PTHR30520:SF6">
    <property type="entry name" value="FORMATE_NITRATE FAMILY TRANSPORTER (EUROFUNG)"/>
    <property type="match status" value="1"/>
</dbReference>
<comment type="catalytic activity">
    <reaction evidence="7">
        <text>pyruvate(out) + H(+)(out) = pyruvate(in) + H(+)(in)</text>
        <dbReference type="Rhea" id="RHEA:64720"/>
        <dbReference type="ChEBI" id="CHEBI:15361"/>
        <dbReference type="ChEBI" id="CHEBI:15378"/>
    </reaction>
</comment>
<evidence type="ECO:0000256" key="5">
    <source>
        <dbReference type="ARBA" id="ARBA00023136"/>
    </source>
</evidence>
<feature type="transmembrane region" description="Helical" evidence="11">
    <location>
        <begin position="319"/>
        <end position="337"/>
    </location>
</feature>
<reference evidence="13" key="1">
    <citation type="submission" date="2021-01" db="EMBL/GenBank/DDBJ databases">
        <authorList>
            <person name="Corre E."/>
            <person name="Pelletier E."/>
            <person name="Niang G."/>
            <person name="Scheremetjew M."/>
            <person name="Finn R."/>
            <person name="Kale V."/>
            <person name="Holt S."/>
            <person name="Cochrane G."/>
            <person name="Meng A."/>
            <person name="Brown T."/>
            <person name="Cohen L."/>
        </authorList>
    </citation>
    <scope>NUCLEOTIDE SEQUENCE</scope>
    <source>
        <strain evidence="13">CCMP125</strain>
    </source>
</reference>
<keyword evidence="12" id="KW-0732">Signal</keyword>
<keyword evidence="4 11" id="KW-1133">Transmembrane helix</keyword>
<keyword evidence="5 11" id="KW-0472">Membrane</keyword>
<feature type="transmembrane region" description="Helical" evidence="11">
    <location>
        <begin position="267"/>
        <end position="286"/>
    </location>
</feature>
<evidence type="ECO:0000256" key="9">
    <source>
        <dbReference type="ARBA" id="ARBA00049088"/>
    </source>
</evidence>
<evidence type="ECO:0000256" key="6">
    <source>
        <dbReference type="ARBA" id="ARBA00034245"/>
    </source>
</evidence>
<evidence type="ECO:0000256" key="4">
    <source>
        <dbReference type="ARBA" id="ARBA00022989"/>
    </source>
</evidence>
<evidence type="ECO:0000256" key="3">
    <source>
        <dbReference type="ARBA" id="ARBA00022692"/>
    </source>
</evidence>
<gene>
    <name evidence="13" type="ORF">APAL1065_LOCUS2196</name>
</gene>
<dbReference type="Gene3D" id="1.20.1080.10">
    <property type="entry name" value="Glycerol uptake facilitator protein"/>
    <property type="match status" value="1"/>
</dbReference>
<evidence type="ECO:0008006" key="14">
    <source>
        <dbReference type="Google" id="ProtNLM"/>
    </source>
</evidence>
<evidence type="ECO:0000256" key="10">
    <source>
        <dbReference type="ARBA" id="ARBA00049660"/>
    </source>
</evidence>
<dbReference type="GO" id="GO:0005886">
    <property type="term" value="C:plasma membrane"/>
    <property type="evidence" value="ECO:0007669"/>
    <property type="project" value="UniProtKB-SubCell"/>
</dbReference>
<dbReference type="InterPro" id="IPR023271">
    <property type="entry name" value="Aquaporin-like"/>
</dbReference>
<evidence type="ECO:0000256" key="7">
    <source>
        <dbReference type="ARBA" id="ARBA00047693"/>
    </source>
</evidence>
<evidence type="ECO:0000256" key="12">
    <source>
        <dbReference type="SAM" id="SignalP"/>
    </source>
</evidence>
<protein>
    <recommendedName>
        <fullName evidence="14">Formate/nitrite transporter</fullName>
    </recommendedName>
</protein>
<evidence type="ECO:0000256" key="1">
    <source>
        <dbReference type="ARBA" id="ARBA00004651"/>
    </source>
</evidence>
<comment type="similarity">
    <text evidence="10">Belongs to the FNT transporter (TC 1.A.16) family.</text>
</comment>
<comment type="subcellular location">
    <subcellularLocation>
        <location evidence="1">Cell membrane</location>
        <topology evidence="1">Multi-pass membrane protein</topology>
    </subcellularLocation>
</comment>
<comment type="catalytic activity">
    <reaction evidence="6">
        <text>(S)-lactate(in) + H(+)(in) = (S)-lactate(out) + H(+)(out)</text>
        <dbReference type="Rhea" id="RHEA:29415"/>
        <dbReference type="ChEBI" id="CHEBI:15378"/>
        <dbReference type="ChEBI" id="CHEBI:16651"/>
    </reaction>
</comment>
<name>A0A7S2V993_9STRA</name>
<comment type="subunit">
    <text evidence="2">Homopentamer.</text>
</comment>
<proteinExistence type="inferred from homology"/>
<feature type="transmembrane region" description="Helical" evidence="11">
    <location>
        <begin position="293"/>
        <end position="313"/>
    </location>
</feature>
<feature type="signal peptide" evidence="12">
    <location>
        <begin position="1"/>
        <end position="24"/>
    </location>
</feature>